<feature type="transmembrane region" description="Helical" evidence="1">
    <location>
        <begin position="163"/>
        <end position="190"/>
    </location>
</feature>
<proteinExistence type="predicted"/>
<dbReference type="EMBL" id="JACXVP010000008">
    <property type="protein sequence ID" value="KAG5591620.1"/>
    <property type="molecule type" value="Genomic_DNA"/>
</dbReference>
<comment type="caution">
    <text evidence="2">The sequence shown here is derived from an EMBL/GenBank/DDBJ whole genome shotgun (WGS) entry which is preliminary data.</text>
</comment>
<accession>A0A9J5XWN9</accession>
<dbReference type="AlphaFoldDB" id="A0A9J5XWN9"/>
<dbReference type="Proteomes" id="UP000824120">
    <property type="component" value="Chromosome 8"/>
</dbReference>
<organism evidence="2 3">
    <name type="scientific">Solanum commersonii</name>
    <name type="common">Commerson's wild potato</name>
    <name type="synonym">Commerson's nightshade</name>
    <dbReference type="NCBI Taxonomy" id="4109"/>
    <lineage>
        <taxon>Eukaryota</taxon>
        <taxon>Viridiplantae</taxon>
        <taxon>Streptophyta</taxon>
        <taxon>Embryophyta</taxon>
        <taxon>Tracheophyta</taxon>
        <taxon>Spermatophyta</taxon>
        <taxon>Magnoliopsida</taxon>
        <taxon>eudicotyledons</taxon>
        <taxon>Gunneridae</taxon>
        <taxon>Pentapetalae</taxon>
        <taxon>asterids</taxon>
        <taxon>lamiids</taxon>
        <taxon>Solanales</taxon>
        <taxon>Solanaceae</taxon>
        <taxon>Solanoideae</taxon>
        <taxon>Solaneae</taxon>
        <taxon>Solanum</taxon>
    </lineage>
</organism>
<keyword evidence="1" id="KW-0472">Membrane</keyword>
<reference evidence="2 3" key="1">
    <citation type="submission" date="2020-09" db="EMBL/GenBank/DDBJ databases">
        <title>De no assembly of potato wild relative species, Solanum commersonii.</title>
        <authorList>
            <person name="Cho K."/>
        </authorList>
    </citation>
    <scope>NUCLEOTIDE SEQUENCE [LARGE SCALE GENOMIC DNA]</scope>
    <source>
        <strain evidence="2">LZ3.2</strain>
        <tissue evidence="2">Leaf</tissue>
    </source>
</reference>
<name>A0A9J5XWN9_SOLCO</name>
<evidence type="ECO:0000313" key="2">
    <source>
        <dbReference type="EMBL" id="KAG5591620.1"/>
    </source>
</evidence>
<feature type="transmembrane region" description="Helical" evidence="1">
    <location>
        <begin position="202"/>
        <end position="222"/>
    </location>
</feature>
<keyword evidence="1" id="KW-1133">Transmembrane helix</keyword>
<evidence type="ECO:0000256" key="1">
    <source>
        <dbReference type="SAM" id="Phobius"/>
    </source>
</evidence>
<protein>
    <submittedName>
        <fullName evidence="2">Uncharacterized protein</fullName>
    </submittedName>
</protein>
<gene>
    <name evidence="2" type="ORF">H5410_042134</name>
</gene>
<keyword evidence="3" id="KW-1185">Reference proteome</keyword>
<evidence type="ECO:0000313" key="3">
    <source>
        <dbReference type="Proteomes" id="UP000824120"/>
    </source>
</evidence>
<sequence>MDGVLSNCEEVDKLIEVKKKRSTYFSLNRMFMMFNWSITTSKHTNMVNTLPTNMVNKITSSLISKNYQNVLTTSIVPMIVKKPFSAFCSLSSHPSSLQVDLMSLIFSLPPYTSSWFETKVPSNVNRTGAVSALPMPMPLSLAGVVSLSDVATGLERGASGLTFVFFGLPLGLGGSPSVTGASIVIVGVFLGLPLGLGGSPSVAGALVVAIGVFLGLPLRLGIALEVPASLHGPAATESYNIK</sequence>
<keyword evidence="1" id="KW-0812">Transmembrane</keyword>